<comment type="caution">
    <text evidence="2">The sequence shown here is derived from an EMBL/GenBank/DDBJ whole genome shotgun (WGS) entry which is preliminary data.</text>
</comment>
<evidence type="ECO:0000313" key="2">
    <source>
        <dbReference type="EMBL" id="OQP33963.1"/>
    </source>
</evidence>
<dbReference type="Gene3D" id="3.90.550.10">
    <property type="entry name" value="Spore Coat Polysaccharide Biosynthesis Protein SpsA, Chain A"/>
    <property type="match status" value="1"/>
</dbReference>
<keyword evidence="3" id="KW-1185">Reference proteome</keyword>
<feature type="domain" description="Glycosyltransferase 2-like" evidence="1">
    <location>
        <begin position="559"/>
        <end position="667"/>
    </location>
</feature>
<reference evidence="2 3" key="1">
    <citation type="submission" date="2017-02" db="EMBL/GenBank/DDBJ databases">
        <title>Whole genome shotgun sequence of Pantoea agglomerans strain AS1 isolated from a cycad, Zamia floridana in Central Florida, USA.</title>
        <authorList>
            <person name="Lata P."/>
            <person name="Govindarajan S."/>
            <person name="Qi F."/>
            <person name="Li J.-L."/>
            <person name="Maurya S.K."/>
            <person name="Sahoo M.K."/>
        </authorList>
    </citation>
    <scope>NUCLEOTIDE SEQUENCE [LARGE SCALE GENOMIC DNA]</scope>
    <source>
        <strain evidence="2 3">AS1</strain>
    </source>
</reference>
<dbReference type="Pfam" id="PF00535">
    <property type="entry name" value="Glycos_transf_2"/>
    <property type="match status" value="1"/>
</dbReference>
<dbReference type="AlphaFoldDB" id="A0A1V9DJE0"/>
<dbReference type="RefSeq" id="WP_081139123.1">
    <property type="nucleotide sequence ID" value="NZ_MWUE01000015.1"/>
</dbReference>
<dbReference type="EMBL" id="MWUE01000015">
    <property type="protein sequence ID" value="OQP33963.1"/>
    <property type="molecule type" value="Genomic_DNA"/>
</dbReference>
<dbReference type="PANTHER" id="PTHR43179:SF7">
    <property type="entry name" value="RHAMNOSYLTRANSFERASE WBBL"/>
    <property type="match status" value="1"/>
</dbReference>
<proteinExistence type="predicted"/>
<evidence type="ECO:0000313" key="3">
    <source>
        <dbReference type="Proteomes" id="UP000192769"/>
    </source>
</evidence>
<dbReference type="PANTHER" id="PTHR43179">
    <property type="entry name" value="RHAMNOSYLTRANSFERASE WBBL"/>
    <property type="match status" value="1"/>
</dbReference>
<organism evidence="2 3">
    <name type="scientific">Pantoea latae</name>
    <dbReference type="NCBI Taxonomy" id="1964541"/>
    <lineage>
        <taxon>Bacteria</taxon>
        <taxon>Pseudomonadati</taxon>
        <taxon>Pseudomonadota</taxon>
        <taxon>Gammaproteobacteria</taxon>
        <taxon>Enterobacterales</taxon>
        <taxon>Erwiniaceae</taxon>
        <taxon>Pantoea</taxon>
    </lineage>
</organism>
<dbReference type="InterPro" id="IPR001173">
    <property type="entry name" value="Glyco_trans_2-like"/>
</dbReference>
<dbReference type="Proteomes" id="UP000192769">
    <property type="component" value="Unassembled WGS sequence"/>
</dbReference>
<dbReference type="OrthoDB" id="9179784at2"/>
<protein>
    <recommendedName>
        <fullName evidence="1">Glycosyltransferase 2-like domain-containing protein</fullName>
    </recommendedName>
</protein>
<gene>
    <name evidence="2" type="ORF">B2J69_10330</name>
</gene>
<evidence type="ECO:0000259" key="1">
    <source>
        <dbReference type="Pfam" id="PF00535"/>
    </source>
</evidence>
<dbReference type="InterPro" id="IPR029044">
    <property type="entry name" value="Nucleotide-diphossugar_trans"/>
</dbReference>
<accession>A0A1V9DJE0</accession>
<sequence>MTTLQDENFPYFIVAPDYRDSSAGVQVMHRLCHMLNERGRQAWMLNCSVNPEWNTPTISGRELMAYRQRGGVFITIYPEVVSGNVHQAPVVVRYMLNREGVINGNSLDAHPDDIFFWFRPEFAEKTYQPRLLNLEFYDLELFKDDGREKNIDLLYLNRVPVSCIDFSTLPPGIEILSMQHPLTLQQLAEKLKCARTFYTFESSGTALLAILCGAPVVALSVKGYEKYALTEATLADNSAVGFCWDDRPETLHAMRQNLWQMREILLKRREQTDVQIETLVQLTQQAAKKHQQTIIDGRLENWLVSRHLAPLLRQKSIPQEAPRLLVAIFDDSAHPERLDMTLATLRAHPAALQIVIITQHAPLAGPCDSVSLEKWPSWLAEQATRQRFDWLHCLPAGSFYTAESWPGLARFIVTQKDSYVIFADELWLDDAGLPQPHFKPAFNWDLFSASPTLYLKRGLISCAALQQFLPAVSGYPLALEAQIAAHVYMHYGEQSIRHFTDVLCMLPAVSTGDVEWQQTQCALEKIVQLQGYPAACIVAPHPDQPMQILYGHAHLPLVSLIILAGNSLSQLERCVTRFLQFNNWPEVELLVVNHQHDDMELNRWLDGLASIDPLRIRVMQTTLDWQPIKLRNIAARQARGEFLLFVEAHIIFIHEDWLTRLMNHGLRAKVGLVGPKLINTEQQILSAGLIAGYRGVAEHIGQGERWDSFAMNGYLQSDRLQRLLDGQCLLIRTACWQTLDGLDETFHELVMAELDFALKANQAGFETIWTPHSVVASDERPRGINPFSADAQSLIHRWGRELICDPGYHPYFSLDGAPFSIDEALKQKWLTQAQVPLVVFIHSEKPQPYSERLLSLLQEMASRQLIALLTYEGLPLSAVLVRLQPDLLIIAQDAANGKGDKIEALLNLADTPVYLLPEASLQSPLIASLMAAKVCHRWLVFSEEQKRWLEKRKQCAVTIPALVAMPDCPPTAAARSKRLRAFIDTREMSGEDARFFHHIVATTSSFIDWIVWGAVPQGWMPFICSSHRAGACTISLHDLDRLQLNIAVLFRLNSEENRFKDDYLLLQLQAAGIPALCSDIKSLTHRWHAHRVRNKEHAWIAALHALHLSPCLPPVALPDEASQLSTSTLSSFWQYLGLTLP</sequence>
<dbReference type="SUPFAM" id="SSF53448">
    <property type="entry name" value="Nucleotide-diphospho-sugar transferases"/>
    <property type="match status" value="1"/>
</dbReference>
<name>A0A1V9DJE0_9GAMM</name>